<name>A0A0M3IVN0_ASCLU</name>
<dbReference type="Proteomes" id="UP000036681">
    <property type="component" value="Unplaced"/>
</dbReference>
<evidence type="ECO:0000256" key="1">
    <source>
        <dbReference type="SAM" id="MobiDB-lite"/>
    </source>
</evidence>
<keyword evidence="2" id="KW-1185">Reference proteome</keyword>
<sequence>MACREGGKGKKSNGLQRAPPPASNECTQTVSSCGSAAL</sequence>
<protein>
    <submittedName>
        <fullName evidence="3">Uncharacterized protein</fullName>
    </submittedName>
</protein>
<evidence type="ECO:0000313" key="2">
    <source>
        <dbReference type="Proteomes" id="UP000036681"/>
    </source>
</evidence>
<dbReference type="WBParaSite" id="ALUE_0002280801-mRNA-1">
    <property type="protein sequence ID" value="ALUE_0002280801-mRNA-1"/>
    <property type="gene ID" value="ALUE_0002280801"/>
</dbReference>
<proteinExistence type="predicted"/>
<organism evidence="2 3">
    <name type="scientific">Ascaris lumbricoides</name>
    <name type="common">Giant roundworm</name>
    <dbReference type="NCBI Taxonomy" id="6252"/>
    <lineage>
        <taxon>Eukaryota</taxon>
        <taxon>Metazoa</taxon>
        <taxon>Ecdysozoa</taxon>
        <taxon>Nematoda</taxon>
        <taxon>Chromadorea</taxon>
        <taxon>Rhabditida</taxon>
        <taxon>Spirurina</taxon>
        <taxon>Ascaridomorpha</taxon>
        <taxon>Ascaridoidea</taxon>
        <taxon>Ascarididae</taxon>
        <taxon>Ascaris</taxon>
    </lineage>
</organism>
<feature type="region of interest" description="Disordered" evidence="1">
    <location>
        <begin position="1"/>
        <end position="38"/>
    </location>
</feature>
<accession>A0A0M3IVN0</accession>
<feature type="compositionally biased region" description="Polar residues" evidence="1">
    <location>
        <begin position="24"/>
        <end position="38"/>
    </location>
</feature>
<reference evidence="3" key="1">
    <citation type="submission" date="2017-02" db="UniProtKB">
        <authorList>
            <consortium name="WormBaseParasite"/>
        </authorList>
    </citation>
    <scope>IDENTIFICATION</scope>
</reference>
<evidence type="ECO:0000313" key="3">
    <source>
        <dbReference type="WBParaSite" id="ALUE_0002280801-mRNA-1"/>
    </source>
</evidence>
<dbReference type="AlphaFoldDB" id="A0A0M3IVN0"/>